<evidence type="ECO:0000259" key="2">
    <source>
        <dbReference type="Pfam" id="PF17131"/>
    </source>
</evidence>
<keyword evidence="3" id="KW-0449">Lipoprotein</keyword>
<evidence type="ECO:0000313" key="3">
    <source>
        <dbReference type="EMBL" id="SCY60292.1"/>
    </source>
</evidence>
<reference evidence="3 4" key="1">
    <citation type="submission" date="2016-10" db="EMBL/GenBank/DDBJ databases">
        <authorList>
            <person name="de Groot N.N."/>
        </authorList>
    </citation>
    <scope>NUCLEOTIDE SEQUENCE [LARGE SCALE GENOMIC DNA]</scope>
    <source>
        <strain evidence="3 4">AA1</strain>
    </source>
</reference>
<keyword evidence="1" id="KW-0732">Signal</keyword>
<organism evidence="3 4">
    <name type="scientific">Desulfoluna spongiiphila</name>
    <dbReference type="NCBI Taxonomy" id="419481"/>
    <lineage>
        <taxon>Bacteria</taxon>
        <taxon>Pseudomonadati</taxon>
        <taxon>Thermodesulfobacteriota</taxon>
        <taxon>Desulfobacteria</taxon>
        <taxon>Desulfobacterales</taxon>
        <taxon>Desulfolunaceae</taxon>
        <taxon>Desulfoluna</taxon>
    </lineage>
</organism>
<dbReference type="RefSeq" id="WP_217640336.1">
    <property type="nucleotide sequence ID" value="NZ_FMUX01000013.1"/>
</dbReference>
<feature type="signal peptide" evidence="1">
    <location>
        <begin position="1"/>
        <end position="28"/>
    </location>
</feature>
<proteinExistence type="predicted"/>
<dbReference type="Proteomes" id="UP000198870">
    <property type="component" value="Unassembled WGS sequence"/>
</dbReference>
<keyword evidence="4" id="KW-1185">Reference proteome</keyword>
<feature type="chain" id="PRO_5011443120" evidence="1">
    <location>
        <begin position="29"/>
        <end position="268"/>
    </location>
</feature>
<sequence>MTRPCTKKNRALCAFALLAGLLIPLSDAQCTAYSGRDIMVRVDECPDGDDRISELSMTLINRRGRQRIRQVVSWRKDYGKDTRKLMRFKKPADVAGTAFLSWDYDDPDKDDDRWLYMPALRNTRRISGEATNDYFMGTDFTYDDMGDRNVDEDTHRLLREETFKEVDCWVVESVPVDPTDMYTKKINWIDKEKDLPVKTDYYDKDGHLKTYTVDTVEKIGGFWTVTAMRMENHVEHHTTLMTFRDVRYDTGLKDSQFKVNALSRGLRR</sequence>
<evidence type="ECO:0000256" key="1">
    <source>
        <dbReference type="SAM" id="SignalP"/>
    </source>
</evidence>
<feature type="domain" description="Uncharacterized protein TP-0789" evidence="2">
    <location>
        <begin position="81"/>
        <end position="264"/>
    </location>
</feature>
<name>A0A1G5H8R5_9BACT</name>
<gene>
    <name evidence="3" type="ORF">SAMN05216233_11325</name>
</gene>
<dbReference type="EMBL" id="FMUX01000013">
    <property type="protein sequence ID" value="SCY60292.1"/>
    <property type="molecule type" value="Genomic_DNA"/>
</dbReference>
<dbReference type="InterPro" id="IPR033399">
    <property type="entry name" value="TP_0789-like"/>
</dbReference>
<dbReference type="AlphaFoldDB" id="A0A1G5H8R5"/>
<protein>
    <submittedName>
        <fullName evidence="3">Outer membrane lipoprotein-sorting protein</fullName>
    </submittedName>
</protein>
<dbReference type="CDD" id="cd16329">
    <property type="entry name" value="LolA_like"/>
    <property type="match status" value="1"/>
</dbReference>
<dbReference type="Pfam" id="PF17131">
    <property type="entry name" value="LolA_like"/>
    <property type="match status" value="1"/>
</dbReference>
<dbReference type="STRING" id="419481.SAMN05216233_11325"/>
<dbReference type="Gene3D" id="2.50.20.10">
    <property type="entry name" value="Lipoprotein localisation LolA/LolB/LppX"/>
    <property type="match status" value="1"/>
</dbReference>
<accession>A0A1G5H8R5</accession>
<evidence type="ECO:0000313" key="4">
    <source>
        <dbReference type="Proteomes" id="UP000198870"/>
    </source>
</evidence>